<dbReference type="Proteomes" id="UP000006729">
    <property type="component" value="Chromosome 4"/>
</dbReference>
<evidence type="ECO:0000313" key="1">
    <source>
        <dbReference type="EMBL" id="PNT38953.1"/>
    </source>
</evidence>
<dbReference type="AlphaFoldDB" id="A0A2K2AN48"/>
<proteinExistence type="predicted"/>
<organism evidence="1 2">
    <name type="scientific">Populus trichocarpa</name>
    <name type="common">Western balsam poplar</name>
    <name type="synonym">Populus balsamifera subsp. trichocarpa</name>
    <dbReference type="NCBI Taxonomy" id="3694"/>
    <lineage>
        <taxon>Eukaryota</taxon>
        <taxon>Viridiplantae</taxon>
        <taxon>Streptophyta</taxon>
        <taxon>Embryophyta</taxon>
        <taxon>Tracheophyta</taxon>
        <taxon>Spermatophyta</taxon>
        <taxon>Magnoliopsida</taxon>
        <taxon>eudicotyledons</taxon>
        <taxon>Gunneridae</taxon>
        <taxon>Pentapetalae</taxon>
        <taxon>rosids</taxon>
        <taxon>fabids</taxon>
        <taxon>Malpighiales</taxon>
        <taxon>Salicaceae</taxon>
        <taxon>Saliceae</taxon>
        <taxon>Populus</taxon>
    </lineage>
</organism>
<dbReference type="InParanoid" id="A0A2K2AN48"/>
<accession>A0A2K2AN48</accession>
<gene>
    <name evidence="1" type="ORF">POPTR_004G006300</name>
</gene>
<keyword evidence="2" id="KW-1185">Reference proteome</keyword>
<name>A0A2K2AN48_POPTR</name>
<dbReference type="EMBL" id="CM009293">
    <property type="protein sequence ID" value="PNT38953.1"/>
    <property type="molecule type" value="Genomic_DNA"/>
</dbReference>
<sequence length="78" mass="8583">MEEAGDVNVEELVSLSLQMLTKIGIANIRKEVTSSLSSLALWFIGSCRNSSVNRRHSFIFSGETKSTATLVQDCMDKT</sequence>
<reference evidence="1 2" key="1">
    <citation type="journal article" date="2006" name="Science">
        <title>The genome of black cottonwood, Populus trichocarpa (Torr. &amp; Gray).</title>
        <authorList>
            <person name="Tuskan G.A."/>
            <person name="Difazio S."/>
            <person name="Jansson S."/>
            <person name="Bohlmann J."/>
            <person name="Grigoriev I."/>
            <person name="Hellsten U."/>
            <person name="Putnam N."/>
            <person name="Ralph S."/>
            <person name="Rombauts S."/>
            <person name="Salamov A."/>
            <person name="Schein J."/>
            <person name="Sterck L."/>
            <person name="Aerts A."/>
            <person name="Bhalerao R.R."/>
            <person name="Bhalerao R.P."/>
            <person name="Blaudez D."/>
            <person name="Boerjan W."/>
            <person name="Brun A."/>
            <person name="Brunner A."/>
            <person name="Busov V."/>
            <person name="Campbell M."/>
            <person name="Carlson J."/>
            <person name="Chalot M."/>
            <person name="Chapman J."/>
            <person name="Chen G.L."/>
            <person name="Cooper D."/>
            <person name="Coutinho P.M."/>
            <person name="Couturier J."/>
            <person name="Covert S."/>
            <person name="Cronk Q."/>
            <person name="Cunningham R."/>
            <person name="Davis J."/>
            <person name="Degroeve S."/>
            <person name="Dejardin A."/>
            <person name="Depamphilis C."/>
            <person name="Detter J."/>
            <person name="Dirks B."/>
            <person name="Dubchak I."/>
            <person name="Duplessis S."/>
            <person name="Ehlting J."/>
            <person name="Ellis B."/>
            <person name="Gendler K."/>
            <person name="Goodstein D."/>
            <person name="Gribskov M."/>
            <person name="Grimwood J."/>
            <person name="Groover A."/>
            <person name="Gunter L."/>
            <person name="Hamberger B."/>
            <person name="Heinze B."/>
            <person name="Helariutta Y."/>
            <person name="Henrissat B."/>
            <person name="Holligan D."/>
            <person name="Holt R."/>
            <person name="Huang W."/>
            <person name="Islam-Faridi N."/>
            <person name="Jones S."/>
            <person name="Jones-Rhoades M."/>
            <person name="Jorgensen R."/>
            <person name="Joshi C."/>
            <person name="Kangasjarvi J."/>
            <person name="Karlsson J."/>
            <person name="Kelleher C."/>
            <person name="Kirkpatrick R."/>
            <person name="Kirst M."/>
            <person name="Kohler A."/>
            <person name="Kalluri U."/>
            <person name="Larimer F."/>
            <person name="Leebens-Mack J."/>
            <person name="Leple J.C."/>
            <person name="Locascio P."/>
            <person name="Lou Y."/>
            <person name="Lucas S."/>
            <person name="Martin F."/>
            <person name="Montanini B."/>
            <person name="Napoli C."/>
            <person name="Nelson D.R."/>
            <person name="Nelson C."/>
            <person name="Nieminen K."/>
            <person name="Nilsson O."/>
            <person name="Pereda V."/>
            <person name="Peter G."/>
            <person name="Philippe R."/>
            <person name="Pilate G."/>
            <person name="Poliakov A."/>
            <person name="Razumovskaya J."/>
            <person name="Richardson P."/>
            <person name="Rinaldi C."/>
            <person name="Ritland K."/>
            <person name="Rouze P."/>
            <person name="Ryaboy D."/>
            <person name="Schmutz J."/>
            <person name="Schrader J."/>
            <person name="Segerman B."/>
            <person name="Shin H."/>
            <person name="Siddiqui A."/>
            <person name="Sterky F."/>
            <person name="Terry A."/>
            <person name="Tsai C.J."/>
            <person name="Uberbacher E."/>
            <person name="Unneberg P."/>
            <person name="Vahala J."/>
            <person name="Wall K."/>
            <person name="Wessler S."/>
            <person name="Yang G."/>
            <person name="Yin T."/>
            <person name="Douglas C."/>
            <person name="Marra M."/>
            <person name="Sandberg G."/>
            <person name="Van de Peer Y."/>
            <person name="Rokhsar D."/>
        </authorList>
    </citation>
    <scope>NUCLEOTIDE SEQUENCE [LARGE SCALE GENOMIC DNA]</scope>
    <source>
        <strain evidence="2">cv. Nisqually</strain>
    </source>
</reference>
<protein>
    <submittedName>
        <fullName evidence="1">Uncharacterized protein</fullName>
    </submittedName>
</protein>
<evidence type="ECO:0000313" key="2">
    <source>
        <dbReference type="Proteomes" id="UP000006729"/>
    </source>
</evidence>